<dbReference type="EMBL" id="UINC01016164">
    <property type="protein sequence ID" value="SVA67507.1"/>
    <property type="molecule type" value="Genomic_DNA"/>
</dbReference>
<evidence type="ECO:0000313" key="3">
    <source>
        <dbReference type="EMBL" id="SVA67507.1"/>
    </source>
</evidence>
<feature type="non-terminal residue" evidence="3">
    <location>
        <position position="151"/>
    </location>
</feature>
<dbReference type="Pfam" id="PF13763">
    <property type="entry name" value="DUF4167"/>
    <property type="match status" value="1"/>
</dbReference>
<organism evidence="3">
    <name type="scientific">marine metagenome</name>
    <dbReference type="NCBI Taxonomy" id="408172"/>
    <lineage>
        <taxon>unclassified sequences</taxon>
        <taxon>metagenomes</taxon>
        <taxon>ecological metagenomes</taxon>
    </lineage>
</organism>
<accession>A0A381XTH8</accession>
<feature type="compositionally biased region" description="Basic residues" evidence="1">
    <location>
        <begin position="13"/>
        <end position="22"/>
    </location>
</feature>
<dbReference type="InterPro" id="IPR025430">
    <property type="entry name" value="DUF4167"/>
</dbReference>
<evidence type="ECO:0000256" key="1">
    <source>
        <dbReference type="SAM" id="MobiDB-lite"/>
    </source>
</evidence>
<sequence>MYVKKNTRVTFRSNKRHGHKRSNSFSNDRGRNKGNITQQYQKYLKLAKEASASGDRIQSEYYYQFADHYSRLMLELGLFIEENLENQNPVELKSIDPKSENENSLDEVEETDKDKEATNTEDKNDHGSIESVPFISQPINKKPVKTKKDSS</sequence>
<gene>
    <name evidence="3" type="ORF">METZ01_LOCUS120361</name>
</gene>
<proteinExistence type="predicted"/>
<feature type="region of interest" description="Disordered" evidence="1">
    <location>
        <begin position="1"/>
        <end position="35"/>
    </location>
</feature>
<protein>
    <recommendedName>
        <fullName evidence="2">DUF4167 domain-containing protein</fullName>
    </recommendedName>
</protein>
<feature type="domain" description="DUF4167" evidence="2">
    <location>
        <begin position="13"/>
        <end position="75"/>
    </location>
</feature>
<reference evidence="3" key="1">
    <citation type="submission" date="2018-05" db="EMBL/GenBank/DDBJ databases">
        <authorList>
            <person name="Lanie J.A."/>
            <person name="Ng W.-L."/>
            <person name="Kazmierczak K.M."/>
            <person name="Andrzejewski T.M."/>
            <person name="Davidsen T.M."/>
            <person name="Wayne K.J."/>
            <person name="Tettelin H."/>
            <person name="Glass J.I."/>
            <person name="Rusch D."/>
            <person name="Podicherti R."/>
            <person name="Tsui H.-C.T."/>
            <person name="Winkler M.E."/>
        </authorList>
    </citation>
    <scope>NUCLEOTIDE SEQUENCE</scope>
</reference>
<feature type="compositionally biased region" description="Basic and acidic residues" evidence="1">
    <location>
        <begin position="112"/>
        <end position="128"/>
    </location>
</feature>
<feature type="region of interest" description="Disordered" evidence="1">
    <location>
        <begin position="87"/>
        <end position="151"/>
    </location>
</feature>
<dbReference type="AlphaFoldDB" id="A0A381XTH8"/>
<evidence type="ECO:0000259" key="2">
    <source>
        <dbReference type="Pfam" id="PF13763"/>
    </source>
</evidence>
<name>A0A381XTH8_9ZZZZ</name>